<dbReference type="InterPro" id="IPR036388">
    <property type="entry name" value="WH-like_DNA-bd_sf"/>
</dbReference>
<keyword evidence="1" id="KW-0805">Transcription regulation</keyword>
<comment type="caution">
    <text evidence="5">The sequence shown here is derived from an EMBL/GenBank/DDBJ whole genome shotgun (WGS) entry which is preliminary data.</text>
</comment>
<dbReference type="CDD" id="cd07377">
    <property type="entry name" value="WHTH_GntR"/>
    <property type="match status" value="1"/>
</dbReference>
<dbReference type="InterPro" id="IPR011663">
    <property type="entry name" value="UTRA"/>
</dbReference>
<proteinExistence type="predicted"/>
<accession>A0ABU6MF53</accession>
<dbReference type="PROSITE" id="PS50949">
    <property type="entry name" value="HTH_GNTR"/>
    <property type="match status" value="1"/>
</dbReference>
<sequence length="236" mass="26637">MIDKNSPIPIYFQIQEYVREKIKKQEWERGSVIPSERILTEAFEVSRMTIRQAIQGLVDEGILVRKRGSGTYVNDQKVEQPLQSMMSFTRLMESTGMKAAARVLSFTERKATETEANVLEIETGSRVIHLERIRLGNEIPIAIETSVIPKSLAKGLTKAAAEHSLYQFLQEKAGLQFGEARQSIEAVSADERTAELLDIAPGSPILLIERVASLKNGLPFEYVHSFYAGNRFKFYL</sequence>
<feature type="domain" description="HTH gntR-type" evidence="4">
    <location>
        <begin position="8"/>
        <end position="76"/>
    </location>
</feature>
<dbReference type="Pfam" id="PF07702">
    <property type="entry name" value="UTRA"/>
    <property type="match status" value="1"/>
</dbReference>
<dbReference type="Pfam" id="PF00392">
    <property type="entry name" value="GntR"/>
    <property type="match status" value="1"/>
</dbReference>
<keyword evidence="3" id="KW-0804">Transcription</keyword>
<dbReference type="Gene3D" id="3.40.1410.10">
    <property type="entry name" value="Chorismate lyase-like"/>
    <property type="match status" value="1"/>
</dbReference>
<dbReference type="SMART" id="SM00866">
    <property type="entry name" value="UTRA"/>
    <property type="match status" value="1"/>
</dbReference>
<name>A0ABU6MF53_9BACI</name>
<dbReference type="RefSeq" id="WP_066269117.1">
    <property type="nucleotide sequence ID" value="NZ_JARMAB010000012.1"/>
</dbReference>
<dbReference type="EMBL" id="JARMAB010000012">
    <property type="protein sequence ID" value="MED1203299.1"/>
    <property type="molecule type" value="Genomic_DNA"/>
</dbReference>
<evidence type="ECO:0000313" key="6">
    <source>
        <dbReference type="Proteomes" id="UP001341444"/>
    </source>
</evidence>
<dbReference type="Gene3D" id="1.10.10.10">
    <property type="entry name" value="Winged helix-like DNA-binding domain superfamily/Winged helix DNA-binding domain"/>
    <property type="match status" value="1"/>
</dbReference>
<dbReference type="InterPro" id="IPR028978">
    <property type="entry name" value="Chorismate_lyase_/UTRA_dom_sf"/>
</dbReference>
<dbReference type="InterPro" id="IPR050679">
    <property type="entry name" value="Bact_HTH_transcr_reg"/>
</dbReference>
<dbReference type="SUPFAM" id="SSF64288">
    <property type="entry name" value="Chorismate lyase-like"/>
    <property type="match status" value="1"/>
</dbReference>
<protein>
    <submittedName>
        <fullName evidence="5">GntR family transcriptional regulator</fullName>
    </submittedName>
</protein>
<dbReference type="PANTHER" id="PTHR44846">
    <property type="entry name" value="MANNOSYL-D-GLYCERATE TRANSPORT/METABOLISM SYSTEM REPRESSOR MNGR-RELATED"/>
    <property type="match status" value="1"/>
</dbReference>
<dbReference type="PANTHER" id="PTHR44846:SF1">
    <property type="entry name" value="MANNOSYL-D-GLYCERATE TRANSPORT_METABOLISM SYSTEM REPRESSOR MNGR-RELATED"/>
    <property type="match status" value="1"/>
</dbReference>
<dbReference type="InterPro" id="IPR000524">
    <property type="entry name" value="Tscrpt_reg_HTH_GntR"/>
</dbReference>
<dbReference type="SUPFAM" id="SSF46785">
    <property type="entry name" value="Winged helix' DNA-binding domain"/>
    <property type="match status" value="1"/>
</dbReference>
<dbReference type="InterPro" id="IPR036390">
    <property type="entry name" value="WH_DNA-bd_sf"/>
</dbReference>
<evidence type="ECO:0000256" key="2">
    <source>
        <dbReference type="ARBA" id="ARBA00023125"/>
    </source>
</evidence>
<evidence type="ECO:0000259" key="4">
    <source>
        <dbReference type="PROSITE" id="PS50949"/>
    </source>
</evidence>
<keyword evidence="6" id="KW-1185">Reference proteome</keyword>
<keyword evidence="2" id="KW-0238">DNA-binding</keyword>
<reference evidence="5 6" key="1">
    <citation type="submission" date="2023-03" db="EMBL/GenBank/DDBJ databases">
        <title>Bacillus Genome Sequencing.</title>
        <authorList>
            <person name="Dunlap C."/>
        </authorList>
    </citation>
    <scope>NUCLEOTIDE SEQUENCE [LARGE SCALE GENOMIC DNA]</scope>
    <source>
        <strain evidence="5 6">B-23453</strain>
    </source>
</reference>
<organism evidence="5 6">
    <name type="scientific">Heyndrickxia acidicola</name>
    <dbReference type="NCBI Taxonomy" id="209389"/>
    <lineage>
        <taxon>Bacteria</taxon>
        <taxon>Bacillati</taxon>
        <taxon>Bacillota</taxon>
        <taxon>Bacilli</taxon>
        <taxon>Bacillales</taxon>
        <taxon>Bacillaceae</taxon>
        <taxon>Heyndrickxia</taxon>
    </lineage>
</organism>
<gene>
    <name evidence="5" type="ORF">P4T90_09430</name>
</gene>
<dbReference type="SMART" id="SM00345">
    <property type="entry name" value="HTH_GNTR"/>
    <property type="match status" value="1"/>
</dbReference>
<dbReference type="PRINTS" id="PR00035">
    <property type="entry name" value="HTHGNTR"/>
</dbReference>
<evidence type="ECO:0000256" key="1">
    <source>
        <dbReference type="ARBA" id="ARBA00023015"/>
    </source>
</evidence>
<evidence type="ECO:0000256" key="3">
    <source>
        <dbReference type="ARBA" id="ARBA00023163"/>
    </source>
</evidence>
<dbReference type="Proteomes" id="UP001341444">
    <property type="component" value="Unassembled WGS sequence"/>
</dbReference>
<evidence type="ECO:0000313" key="5">
    <source>
        <dbReference type="EMBL" id="MED1203299.1"/>
    </source>
</evidence>